<dbReference type="PANTHER" id="PTHR46344">
    <property type="entry name" value="OS02G0202900 PROTEIN"/>
    <property type="match status" value="1"/>
</dbReference>
<gene>
    <name evidence="3" type="primary">KLH20</name>
    <name evidence="3" type="ORF">TR160323</name>
</gene>
<name>A0A0X3PY84_SCHSO</name>
<dbReference type="SMART" id="SM00612">
    <property type="entry name" value="Kelch"/>
    <property type="match status" value="2"/>
</dbReference>
<dbReference type="EMBL" id="GEEE01006384">
    <property type="protein sequence ID" value="JAP56841.1"/>
    <property type="molecule type" value="Transcribed_RNA"/>
</dbReference>
<reference evidence="3" key="1">
    <citation type="submission" date="2016-01" db="EMBL/GenBank/DDBJ databases">
        <title>Reference transcriptome for the parasite Schistocephalus solidus: insights into the molecular evolution of parasitism.</title>
        <authorList>
            <person name="Hebert F.O."/>
            <person name="Grambauer S."/>
            <person name="Barber I."/>
            <person name="Landry C.R."/>
            <person name="Aubin-Horth N."/>
        </authorList>
    </citation>
    <scope>NUCLEOTIDE SEQUENCE</scope>
</reference>
<evidence type="ECO:0000256" key="2">
    <source>
        <dbReference type="ARBA" id="ARBA00022737"/>
    </source>
</evidence>
<evidence type="ECO:0000313" key="3">
    <source>
        <dbReference type="EMBL" id="JAP56841.1"/>
    </source>
</evidence>
<evidence type="ECO:0000256" key="1">
    <source>
        <dbReference type="ARBA" id="ARBA00022441"/>
    </source>
</evidence>
<sequence>REDGIHTDQIDKFNIRTRRMTPATPLAYPRCTTACCIVAVKISGATIKHEDGIIICGGENIHEQSTRIVELFIPRQNRMHRLPPMQTSRSAGAAVALPDGRVFVAGGRNTRYPLADGDHASVEFSNLQADWQTASASEFWRQAAPMMNKRSQFSMAYFKGRVIAAGGGREGQRAELFSPPDMDHPLGQWTPTTSFSNLNTCSSLVICNDRLFAVGGFMGDTIEELDASNDISSWRWMVKRAATYIGSFYGATSVLL</sequence>
<dbReference type="InterPro" id="IPR006652">
    <property type="entry name" value="Kelch_1"/>
</dbReference>
<organism evidence="3">
    <name type="scientific">Schistocephalus solidus</name>
    <name type="common">Tapeworm</name>
    <dbReference type="NCBI Taxonomy" id="70667"/>
    <lineage>
        <taxon>Eukaryota</taxon>
        <taxon>Metazoa</taxon>
        <taxon>Spiralia</taxon>
        <taxon>Lophotrochozoa</taxon>
        <taxon>Platyhelminthes</taxon>
        <taxon>Cestoda</taxon>
        <taxon>Eucestoda</taxon>
        <taxon>Diphyllobothriidea</taxon>
        <taxon>Diphyllobothriidae</taxon>
        <taxon>Schistocephalus</taxon>
    </lineage>
</organism>
<keyword evidence="1" id="KW-0880">Kelch repeat</keyword>
<feature type="non-terminal residue" evidence="3">
    <location>
        <position position="1"/>
    </location>
</feature>
<protein>
    <submittedName>
        <fullName evidence="3">Kelch-like protein 20</fullName>
    </submittedName>
</protein>
<proteinExistence type="predicted"/>
<dbReference type="InterPro" id="IPR015915">
    <property type="entry name" value="Kelch-typ_b-propeller"/>
</dbReference>
<dbReference type="AlphaFoldDB" id="A0A0X3PY84"/>
<dbReference type="Gene3D" id="2.120.10.80">
    <property type="entry name" value="Kelch-type beta propeller"/>
    <property type="match status" value="1"/>
</dbReference>
<dbReference type="PANTHER" id="PTHR46344:SF27">
    <property type="entry name" value="KELCH REPEAT SUPERFAMILY PROTEIN"/>
    <property type="match status" value="1"/>
</dbReference>
<keyword evidence="2" id="KW-0677">Repeat</keyword>
<accession>A0A0X3PY84</accession>
<dbReference type="SUPFAM" id="SSF117281">
    <property type="entry name" value="Kelch motif"/>
    <property type="match status" value="1"/>
</dbReference>